<accession>A0A835AFS1</accession>
<dbReference type="SUPFAM" id="SSF53098">
    <property type="entry name" value="Ribonuclease H-like"/>
    <property type="match status" value="1"/>
</dbReference>
<dbReference type="GO" id="GO:0003676">
    <property type="term" value="F:nucleic acid binding"/>
    <property type="evidence" value="ECO:0007669"/>
    <property type="project" value="InterPro"/>
</dbReference>
<comment type="caution">
    <text evidence="2">The sequence shown here is derived from an EMBL/GenBank/DDBJ whole genome shotgun (WGS) entry which is preliminary data.</text>
</comment>
<dbReference type="PANTHER" id="PTHR47074">
    <property type="entry name" value="BNAC02G40300D PROTEIN"/>
    <property type="match status" value="1"/>
</dbReference>
<dbReference type="PANTHER" id="PTHR47074:SF73">
    <property type="entry name" value="OS04G0448401 PROTEIN"/>
    <property type="match status" value="1"/>
</dbReference>
<evidence type="ECO:0000313" key="2">
    <source>
        <dbReference type="EMBL" id="KAF8659499.1"/>
    </source>
</evidence>
<dbReference type="AlphaFoldDB" id="A0A835AFS1"/>
<gene>
    <name evidence="2" type="ORF">HU200_058442</name>
</gene>
<dbReference type="InterPro" id="IPR036397">
    <property type="entry name" value="RNaseH_sf"/>
</dbReference>
<feature type="domain" description="RNase H type-1" evidence="1">
    <location>
        <begin position="58"/>
        <end position="144"/>
    </location>
</feature>
<dbReference type="Proteomes" id="UP000636709">
    <property type="component" value="Unassembled WGS sequence"/>
</dbReference>
<sequence>MVKLVSWRAWTVHNNTTHQSGPTSIAESVHFLLAIQSSLRQVRQGVEMLDRKGKRPCAAGLGVVVRNDSGGVLLSAWKMIQRCSGAAEAEAMACVEGLRLAAQFLQEPVIVESDCARVVQAVQAGGDRSELSFLVAEAIEQAQLLRDWKIVQVRR</sequence>
<dbReference type="EMBL" id="JACEFO010002457">
    <property type="protein sequence ID" value="KAF8659499.1"/>
    <property type="molecule type" value="Genomic_DNA"/>
</dbReference>
<name>A0A835AFS1_9POAL</name>
<dbReference type="InterPro" id="IPR002156">
    <property type="entry name" value="RNaseH_domain"/>
</dbReference>
<dbReference type="CDD" id="cd06222">
    <property type="entry name" value="RNase_H_like"/>
    <property type="match status" value="1"/>
</dbReference>
<dbReference type="InterPro" id="IPR012337">
    <property type="entry name" value="RNaseH-like_sf"/>
</dbReference>
<dbReference type="Pfam" id="PF13456">
    <property type="entry name" value="RVT_3"/>
    <property type="match status" value="1"/>
</dbReference>
<evidence type="ECO:0000313" key="3">
    <source>
        <dbReference type="Proteomes" id="UP000636709"/>
    </source>
</evidence>
<evidence type="ECO:0000259" key="1">
    <source>
        <dbReference type="Pfam" id="PF13456"/>
    </source>
</evidence>
<dbReference type="InterPro" id="IPR052929">
    <property type="entry name" value="RNase_H-like_EbsB-rel"/>
</dbReference>
<organism evidence="2 3">
    <name type="scientific">Digitaria exilis</name>
    <dbReference type="NCBI Taxonomy" id="1010633"/>
    <lineage>
        <taxon>Eukaryota</taxon>
        <taxon>Viridiplantae</taxon>
        <taxon>Streptophyta</taxon>
        <taxon>Embryophyta</taxon>
        <taxon>Tracheophyta</taxon>
        <taxon>Spermatophyta</taxon>
        <taxon>Magnoliopsida</taxon>
        <taxon>Liliopsida</taxon>
        <taxon>Poales</taxon>
        <taxon>Poaceae</taxon>
        <taxon>PACMAD clade</taxon>
        <taxon>Panicoideae</taxon>
        <taxon>Panicodae</taxon>
        <taxon>Paniceae</taxon>
        <taxon>Anthephorinae</taxon>
        <taxon>Digitaria</taxon>
    </lineage>
</organism>
<keyword evidence="3" id="KW-1185">Reference proteome</keyword>
<protein>
    <recommendedName>
        <fullName evidence="1">RNase H type-1 domain-containing protein</fullName>
    </recommendedName>
</protein>
<reference evidence="2" key="1">
    <citation type="submission" date="2020-07" db="EMBL/GenBank/DDBJ databases">
        <title>Genome sequence and genetic diversity analysis of an under-domesticated orphan crop, white fonio (Digitaria exilis).</title>
        <authorList>
            <person name="Bennetzen J.L."/>
            <person name="Chen S."/>
            <person name="Ma X."/>
            <person name="Wang X."/>
            <person name="Yssel A.E.J."/>
            <person name="Chaluvadi S.R."/>
            <person name="Johnson M."/>
            <person name="Gangashetty P."/>
            <person name="Hamidou F."/>
            <person name="Sanogo M.D."/>
            <person name="Zwaenepoel A."/>
            <person name="Wallace J."/>
            <person name="Van De Peer Y."/>
            <person name="Van Deynze A."/>
        </authorList>
    </citation>
    <scope>NUCLEOTIDE SEQUENCE</scope>
    <source>
        <tissue evidence="2">Leaves</tissue>
    </source>
</reference>
<dbReference type="Gene3D" id="3.30.420.10">
    <property type="entry name" value="Ribonuclease H-like superfamily/Ribonuclease H"/>
    <property type="match status" value="1"/>
</dbReference>
<proteinExistence type="predicted"/>
<dbReference type="InterPro" id="IPR044730">
    <property type="entry name" value="RNase_H-like_dom_plant"/>
</dbReference>
<dbReference type="GO" id="GO:0004523">
    <property type="term" value="F:RNA-DNA hybrid ribonuclease activity"/>
    <property type="evidence" value="ECO:0007669"/>
    <property type="project" value="InterPro"/>
</dbReference>
<dbReference type="OrthoDB" id="694273at2759"/>